<gene>
    <name evidence="2" type="ORF">ALC60_09083</name>
</gene>
<dbReference type="PANTHER" id="PTHR31350">
    <property type="entry name" value="SI:DKEY-261L7.2"/>
    <property type="match status" value="1"/>
</dbReference>
<organism evidence="2 3">
    <name type="scientific">Mycetomoellerius zeteki</name>
    <dbReference type="NCBI Taxonomy" id="64791"/>
    <lineage>
        <taxon>Eukaryota</taxon>
        <taxon>Metazoa</taxon>
        <taxon>Ecdysozoa</taxon>
        <taxon>Arthropoda</taxon>
        <taxon>Hexapoda</taxon>
        <taxon>Insecta</taxon>
        <taxon>Pterygota</taxon>
        <taxon>Neoptera</taxon>
        <taxon>Endopterygota</taxon>
        <taxon>Hymenoptera</taxon>
        <taxon>Apocrita</taxon>
        <taxon>Aculeata</taxon>
        <taxon>Formicoidea</taxon>
        <taxon>Formicidae</taxon>
        <taxon>Myrmicinae</taxon>
        <taxon>Mycetomoellerius</taxon>
    </lineage>
</organism>
<dbReference type="Proteomes" id="UP000075809">
    <property type="component" value="Unassembled WGS sequence"/>
</dbReference>
<accession>A0A151WVF3</accession>
<dbReference type="PANTHER" id="PTHR31350:SF21">
    <property type="entry name" value="F-BOX ONLY PROTEIN 21"/>
    <property type="match status" value="1"/>
</dbReference>
<dbReference type="NCBIfam" id="TIGR02097">
    <property type="entry name" value="yccV"/>
    <property type="match status" value="1"/>
</dbReference>
<dbReference type="KEGG" id="mzt:108725879"/>
<sequence>MTTIKNLSTEVIYIILQQKVVNVKDVISFGLTCRQFLNVIHHNNTLWQMKLYQRWPHMKRIYDKRIQNNERINFKDEVKASIQCRNKLRSHLSLMSERFFQEDNFSESDMEHFDALFCPNMGAHIMNYHFLKDEMIHLLTMSPILPDCNLTYTYYSKELLPHLQQRHTKDAWQEFISYPKEQQLLEKAATIVAQWYQPLKRIFYFDVEASLDNIAQQVLERLKKAHWEHPIFSMSAKQFSFWKNNNINDNQWSKKEEKQIINMLQIVLFDELGFCGSLVSDLYVYKLEDILIDCVLENKVGDAVSLAIIFQSVARRLGVRCDLITFPTHFFLSWKPKSITEKSEDEEYFYIDILHGGAIVGRNDCPRTRGRRCPIESFNKHNEISPTEVVLRMIYHLQMVNPNYQHYHDRTLQIRSLMEFRYMIKPYDIDGIRALGRHYMQNEMNLSGLLSSLQRILDSCDRTSMEAIQAEELLNKFKFYMQKKMTLPSLENISLPKTRCKKIKYAIGMIVTFKKHIPNYRGVIFGWDKTYNSRHVTNPELMIIDVSEFNSMTQPFYFILGEDGNKHYTAEESLIATYPPRWITHNEIGRYFCRFAGSHYVPNEVLKRQYMFDELVLNRLC</sequence>
<evidence type="ECO:0000313" key="2">
    <source>
        <dbReference type="EMBL" id="KYQ51786.1"/>
    </source>
</evidence>
<protein>
    <submittedName>
        <fullName evidence="2">F-box only protein 21</fullName>
    </submittedName>
</protein>
<feature type="domain" description="Hemimethylated DNA-binding" evidence="1">
    <location>
        <begin position="502"/>
        <end position="603"/>
    </location>
</feature>
<dbReference type="InterPro" id="IPR036623">
    <property type="entry name" value="Hemimethylated_DNA-bd_sf"/>
</dbReference>
<proteinExistence type="predicted"/>
<dbReference type="Pfam" id="PF08755">
    <property type="entry name" value="YccV-like"/>
    <property type="match status" value="1"/>
</dbReference>
<dbReference type="Pfam" id="PF13369">
    <property type="entry name" value="Transglut_core2"/>
    <property type="match status" value="1"/>
</dbReference>
<dbReference type="OrthoDB" id="7544578at2759"/>
<dbReference type="SMART" id="SM00992">
    <property type="entry name" value="YccV-like"/>
    <property type="match status" value="1"/>
</dbReference>
<dbReference type="STRING" id="64791.A0A151WVF3"/>
<dbReference type="InterPro" id="IPR036047">
    <property type="entry name" value="F-box-like_dom_sf"/>
</dbReference>
<evidence type="ECO:0000259" key="1">
    <source>
        <dbReference type="SMART" id="SM00992"/>
    </source>
</evidence>
<evidence type="ECO:0000313" key="3">
    <source>
        <dbReference type="Proteomes" id="UP000075809"/>
    </source>
</evidence>
<dbReference type="EMBL" id="KQ982708">
    <property type="protein sequence ID" value="KYQ51786.1"/>
    <property type="molecule type" value="Genomic_DNA"/>
</dbReference>
<dbReference type="SUPFAM" id="SSF81383">
    <property type="entry name" value="F-box domain"/>
    <property type="match status" value="1"/>
</dbReference>
<keyword evidence="3" id="KW-1185">Reference proteome</keyword>
<dbReference type="Gene3D" id="2.30.30.390">
    <property type="entry name" value="Hemimethylated DNA-binding domain"/>
    <property type="match status" value="1"/>
</dbReference>
<dbReference type="GO" id="GO:0003677">
    <property type="term" value="F:DNA binding"/>
    <property type="evidence" value="ECO:0007669"/>
    <property type="project" value="InterPro"/>
</dbReference>
<name>A0A151WVF3_9HYME</name>
<dbReference type="SUPFAM" id="SSF141255">
    <property type="entry name" value="YccV-like"/>
    <property type="match status" value="1"/>
</dbReference>
<dbReference type="InterPro" id="IPR032698">
    <property type="entry name" value="SirB1_N"/>
</dbReference>
<dbReference type="InterPro" id="IPR011722">
    <property type="entry name" value="Hemimethylated_DNA-bd_dom"/>
</dbReference>
<dbReference type="AlphaFoldDB" id="A0A151WVF3"/>
<reference evidence="2 3" key="1">
    <citation type="submission" date="2015-09" db="EMBL/GenBank/DDBJ databases">
        <title>Trachymyrmex zeteki WGS genome.</title>
        <authorList>
            <person name="Nygaard S."/>
            <person name="Hu H."/>
            <person name="Boomsma J."/>
            <person name="Zhang G."/>
        </authorList>
    </citation>
    <scope>NUCLEOTIDE SEQUENCE [LARGE SCALE GENOMIC DNA]</scope>
    <source>
        <strain evidence="2">Tzet28-1</strain>
        <tissue evidence="2">Whole body</tissue>
    </source>
</reference>